<protein>
    <submittedName>
        <fullName evidence="4">Sugar-phosphate dehydrogenase</fullName>
    </submittedName>
</protein>
<organism evidence="4 5">
    <name type="scientific">Xylella fastidiosa (strain 9a5c)</name>
    <dbReference type="NCBI Taxonomy" id="160492"/>
    <lineage>
        <taxon>Bacteria</taxon>
        <taxon>Pseudomonadati</taxon>
        <taxon>Pseudomonadota</taxon>
        <taxon>Gammaproteobacteria</taxon>
        <taxon>Lysobacterales</taxon>
        <taxon>Lysobacteraceae</taxon>
        <taxon>Xylella</taxon>
    </lineage>
</organism>
<name>Q9PCQ5_XYLFA</name>
<evidence type="ECO:0000256" key="1">
    <source>
        <dbReference type="ARBA" id="ARBA00023002"/>
    </source>
</evidence>
<dbReference type="KEGG" id="xfa:XF_1723"/>
<dbReference type="GO" id="GO:0005829">
    <property type="term" value="C:cytosol"/>
    <property type="evidence" value="ECO:0007669"/>
    <property type="project" value="UniProtKB-ARBA"/>
</dbReference>
<dbReference type="PANTHER" id="PTHR43364:SF5">
    <property type="entry name" value="REDUCTASE"/>
    <property type="match status" value="1"/>
</dbReference>
<dbReference type="AlphaFoldDB" id="Q9PCQ5"/>
<gene>
    <name evidence="4" type="ordered locus">XF_1723</name>
</gene>
<dbReference type="InterPro" id="IPR036812">
    <property type="entry name" value="NAD(P)_OxRdtase_dom_sf"/>
</dbReference>
<reference evidence="4 5" key="1">
    <citation type="journal article" date="2000" name="Nature">
        <title>The genome sequence of the plant pathogen Xylella fastidiosa.</title>
        <authorList>
            <person name="Simpson A.J."/>
            <person name="Reinach F.C."/>
            <person name="Arruda P."/>
            <person name="Abreu F.A."/>
            <person name="Acencio M."/>
            <person name="Alvarenga R."/>
            <person name="Alves L.M."/>
            <person name="Araya J.E."/>
            <person name="Baia G.S."/>
            <person name="Baptista C.S."/>
            <person name="Barros M.H."/>
            <person name="Bonaccorsi E.D."/>
            <person name="Bordin S."/>
            <person name="Bove J.M."/>
            <person name="Briones M.R."/>
            <person name="Bueno M.R."/>
            <person name="Camargo A.A."/>
            <person name="Camargo L.E."/>
            <person name="Carraro D.M."/>
            <person name="Carrer H."/>
            <person name="Colauto N.B."/>
            <person name="Colombo C."/>
            <person name="Costa F.F."/>
            <person name="Costa M.C."/>
            <person name="Costa-Neto C.M."/>
            <person name="Coutinho L.L."/>
            <person name="Cristofani M."/>
            <person name="Dias-Neto E."/>
            <person name="Docena C."/>
            <person name="El-Dorry H."/>
            <person name="Facincani A.P."/>
            <person name="Ferreira A.J."/>
            <person name="Ferreira V.C."/>
            <person name="Ferro J.A."/>
            <person name="Fraga J.S."/>
            <person name="Franca S.C."/>
            <person name="Franco M.C."/>
            <person name="Frohme M."/>
            <person name="Furlan L.R."/>
            <person name="Garnier M."/>
            <person name="Goldman G.H."/>
            <person name="Goldman M.H."/>
            <person name="Gomes S.L."/>
            <person name="Gruber A."/>
            <person name="Ho P.L."/>
            <person name="Hoheisel J.D."/>
            <person name="Junqueira M.L."/>
            <person name="Kemper E.L."/>
            <person name="Kitajima J.P."/>
            <person name="Krieger J.E."/>
            <person name="Kuramae E.E."/>
            <person name="Laigret F."/>
            <person name="Lambais M.R."/>
            <person name="Leite L.C."/>
            <person name="Lemos E.G."/>
            <person name="Lemos M.V."/>
            <person name="Lopes S.A."/>
            <person name="Lopes C.R."/>
            <person name="Machado J.A."/>
            <person name="Machado M.A."/>
            <person name="Madeira A.M."/>
            <person name="Madeira H.M."/>
            <person name="Marino C.L."/>
            <person name="Marques M.V."/>
            <person name="Martins E.A."/>
            <person name="Martins E.M."/>
            <person name="Matsukuma A.Y."/>
            <person name="Menck C.F."/>
            <person name="Miracca E.C."/>
            <person name="Miyaki C.Y."/>
            <person name="Monteriro-Vitorello C.B."/>
            <person name="Moon D.H."/>
            <person name="Nagai M.A."/>
            <person name="Nascimento A.L."/>
            <person name="Netto L.E."/>
            <person name="Nhani A.Jr."/>
            <person name="Nobrega F.G."/>
            <person name="Nunes L.R."/>
            <person name="Oliveira M.A."/>
            <person name="de Oliveira M.C."/>
            <person name="de Oliveira R.C."/>
            <person name="Palmieri D.A."/>
            <person name="Paris A."/>
            <person name="Peixoto B.R."/>
            <person name="Pereira G.A."/>
            <person name="Pereira H.A.Jr."/>
            <person name="Pesquero J.B."/>
            <person name="Quaggio R.B."/>
            <person name="Roberto P.G."/>
            <person name="Rodrigues V."/>
            <person name="de M Rosa A.J."/>
            <person name="de Rosa V.E.Jr."/>
            <person name="de Sa R.G."/>
            <person name="Santelli R.V."/>
            <person name="Sawasaki H.E."/>
            <person name="da Silva A.C."/>
            <person name="da Silva A.M."/>
            <person name="da Silva F.R."/>
            <person name="da Silva W.A.Jr."/>
            <person name="da Silveira J.F."/>
            <person name="Silvestri M.L."/>
            <person name="Siqueira W.J."/>
            <person name="de Souza A.A."/>
            <person name="de Souza A.P."/>
            <person name="Terenzi M.F."/>
            <person name="Truffi D."/>
            <person name="Tsai S.M."/>
            <person name="Tsuhako M.H."/>
            <person name="Vallada H."/>
            <person name="Van Sluys M.A."/>
            <person name="Verjovski-Almeida S."/>
            <person name="Vettore A.L."/>
            <person name="Zago M.A."/>
            <person name="Zatz M."/>
            <person name="Meidanis J."/>
            <person name="Setubal J.C."/>
        </authorList>
    </citation>
    <scope>NUCLEOTIDE SEQUENCE [LARGE SCALE GENOMIC DNA]</scope>
    <source>
        <strain evidence="4 5">9a5c</strain>
    </source>
</reference>
<dbReference type="InterPro" id="IPR023210">
    <property type="entry name" value="NADP_OxRdtase_dom"/>
</dbReference>
<dbReference type="GO" id="GO:0016491">
    <property type="term" value="F:oxidoreductase activity"/>
    <property type="evidence" value="ECO:0007669"/>
    <property type="project" value="UniProtKB-KW"/>
</dbReference>
<dbReference type="EMBL" id="AE003849">
    <property type="protein sequence ID" value="AAF84532.1"/>
    <property type="molecule type" value="Genomic_DNA"/>
</dbReference>
<feature type="chain" id="PRO_5004331184" evidence="2">
    <location>
        <begin position="23"/>
        <end position="362"/>
    </location>
</feature>
<feature type="domain" description="NADP-dependent oxidoreductase" evidence="3">
    <location>
        <begin position="48"/>
        <end position="349"/>
    </location>
</feature>
<evidence type="ECO:0000256" key="2">
    <source>
        <dbReference type="SAM" id="SignalP"/>
    </source>
</evidence>
<feature type="signal peptide" evidence="2">
    <location>
        <begin position="1"/>
        <end position="22"/>
    </location>
</feature>
<dbReference type="PIR" id="D82644">
    <property type="entry name" value="D82644"/>
</dbReference>
<dbReference type="FunFam" id="3.20.20.100:FF:000004">
    <property type="entry name" value="Oxidoreductase, aldo/keto reductase"/>
    <property type="match status" value="1"/>
</dbReference>
<evidence type="ECO:0000259" key="3">
    <source>
        <dbReference type="Pfam" id="PF00248"/>
    </source>
</evidence>
<dbReference type="HOGENOM" id="CLU_023205_2_0_6"/>
<proteinExistence type="predicted"/>
<dbReference type="SUPFAM" id="SSF51430">
    <property type="entry name" value="NAD(P)-linked oxidoreductase"/>
    <property type="match status" value="1"/>
</dbReference>
<dbReference type="STRING" id="160492.XF_1723"/>
<accession>Q9PCQ5</accession>
<dbReference type="CDD" id="cd19087">
    <property type="entry name" value="AKR_AKR12A1_B1_C1"/>
    <property type="match status" value="1"/>
</dbReference>
<dbReference type="eggNOG" id="COG0667">
    <property type="taxonomic scope" value="Bacteria"/>
</dbReference>
<keyword evidence="1" id="KW-0560">Oxidoreductase</keyword>
<dbReference type="PANTHER" id="PTHR43364">
    <property type="entry name" value="NADH-SPECIFIC METHYLGLYOXAL REDUCTASE-RELATED"/>
    <property type="match status" value="1"/>
</dbReference>
<keyword evidence="2" id="KW-0732">Signal</keyword>
<dbReference type="InterPro" id="IPR050523">
    <property type="entry name" value="AKR_Detox_Biosynth"/>
</dbReference>
<sequence length="362" mass="39457">MGMASLAAAPLIGALSAGTARAQSAAAARAIGSGNYKHLGRTGLKVSRIALGCMNFGELTDEPNSFRIMSEALDSGVNLFDTADVYGGPQTPDMEKGFGTSEEYIGRWLAQDKSRRDRIVLATKVYQPMGTGPNDKYLSAYHIRRACEASLKRLKTDHIDLYQMHHVDRSTPWQEIWQAMEQLVREGKITYVGSSNFAAWDIARAQGVAESRNFLGLVSEQSLYNLIQRTIELEVIPAVRELGIGLIPWSPIGMGLLGGVLGKITEGRRATPGLQAQIQKFRPQLEAYEALCRELGQPPAVVALAWVIHNPVVTAAISGPRTVEQMRENLKALSLNLSSETLAKLDEIWPGPGGEAPKAYAW</sequence>
<dbReference type="Gene3D" id="3.20.20.100">
    <property type="entry name" value="NADP-dependent oxidoreductase domain"/>
    <property type="match status" value="1"/>
</dbReference>
<dbReference type="Pfam" id="PF00248">
    <property type="entry name" value="Aldo_ket_red"/>
    <property type="match status" value="1"/>
</dbReference>
<evidence type="ECO:0000313" key="5">
    <source>
        <dbReference type="Proteomes" id="UP000000812"/>
    </source>
</evidence>
<dbReference type="Proteomes" id="UP000000812">
    <property type="component" value="Chromosome"/>
</dbReference>
<evidence type="ECO:0000313" key="4">
    <source>
        <dbReference type="EMBL" id="AAF84532.1"/>
    </source>
</evidence>